<evidence type="ECO:0000256" key="1">
    <source>
        <dbReference type="ARBA" id="ARBA00004651"/>
    </source>
</evidence>
<keyword evidence="10" id="KW-1185">Reference proteome</keyword>
<evidence type="ECO:0000313" key="10">
    <source>
        <dbReference type="Proteomes" id="UP000612585"/>
    </source>
</evidence>
<gene>
    <name evidence="9" type="ORF">Vau01_024160</name>
</gene>
<evidence type="ECO:0000259" key="8">
    <source>
        <dbReference type="PROSITE" id="PS50850"/>
    </source>
</evidence>
<evidence type="ECO:0000256" key="7">
    <source>
        <dbReference type="SAM" id="Phobius"/>
    </source>
</evidence>
<evidence type="ECO:0000256" key="4">
    <source>
        <dbReference type="ARBA" id="ARBA00022692"/>
    </source>
</evidence>
<evidence type="ECO:0000256" key="3">
    <source>
        <dbReference type="ARBA" id="ARBA00022475"/>
    </source>
</evidence>
<evidence type="ECO:0000313" key="9">
    <source>
        <dbReference type="EMBL" id="GIJ54900.1"/>
    </source>
</evidence>
<name>A0A8J3Z419_9ACTN</name>
<feature type="transmembrane region" description="Helical" evidence="7">
    <location>
        <begin position="310"/>
        <end position="328"/>
    </location>
</feature>
<dbReference type="PROSITE" id="PS50850">
    <property type="entry name" value="MFS"/>
    <property type="match status" value="1"/>
</dbReference>
<dbReference type="PANTHER" id="PTHR42718">
    <property type="entry name" value="MAJOR FACILITATOR SUPERFAMILY MULTIDRUG TRANSPORTER MFSC"/>
    <property type="match status" value="1"/>
</dbReference>
<keyword evidence="2" id="KW-0813">Transport</keyword>
<dbReference type="EMBL" id="BOPG01000012">
    <property type="protein sequence ID" value="GIJ54900.1"/>
    <property type="molecule type" value="Genomic_DNA"/>
</dbReference>
<keyword evidence="6 7" id="KW-0472">Membrane</keyword>
<accession>A0A8J3Z419</accession>
<dbReference type="Proteomes" id="UP000612585">
    <property type="component" value="Unassembled WGS sequence"/>
</dbReference>
<dbReference type="GO" id="GO:0022857">
    <property type="term" value="F:transmembrane transporter activity"/>
    <property type="evidence" value="ECO:0007669"/>
    <property type="project" value="InterPro"/>
</dbReference>
<feature type="transmembrane region" description="Helical" evidence="7">
    <location>
        <begin position="57"/>
        <end position="76"/>
    </location>
</feature>
<evidence type="ECO:0000256" key="2">
    <source>
        <dbReference type="ARBA" id="ARBA00022448"/>
    </source>
</evidence>
<feature type="transmembrane region" description="Helical" evidence="7">
    <location>
        <begin position="419"/>
        <end position="438"/>
    </location>
</feature>
<evidence type="ECO:0000256" key="5">
    <source>
        <dbReference type="ARBA" id="ARBA00022989"/>
    </source>
</evidence>
<feature type="transmembrane region" description="Helical" evidence="7">
    <location>
        <begin position="246"/>
        <end position="269"/>
    </location>
</feature>
<feature type="transmembrane region" description="Helical" evidence="7">
    <location>
        <begin position="334"/>
        <end position="361"/>
    </location>
</feature>
<keyword evidence="5 7" id="KW-1133">Transmembrane helix</keyword>
<feature type="domain" description="Major facilitator superfamily (MFS) profile" evidence="8">
    <location>
        <begin position="1"/>
        <end position="443"/>
    </location>
</feature>
<dbReference type="SUPFAM" id="SSF103473">
    <property type="entry name" value="MFS general substrate transporter"/>
    <property type="match status" value="1"/>
</dbReference>
<dbReference type="CDD" id="cd17321">
    <property type="entry name" value="MFS_MMR_MDR_like"/>
    <property type="match status" value="1"/>
</dbReference>
<reference evidence="9" key="1">
    <citation type="submission" date="2021-01" db="EMBL/GenBank/DDBJ databases">
        <title>Whole genome shotgun sequence of Virgisporangium aurantiacum NBRC 16421.</title>
        <authorList>
            <person name="Komaki H."/>
            <person name="Tamura T."/>
        </authorList>
    </citation>
    <scope>NUCLEOTIDE SEQUENCE</scope>
    <source>
        <strain evidence="9">NBRC 16421</strain>
    </source>
</reference>
<keyword evidence="4 7" id="KW-0812">Transmembrane</keyword>
<dbReference type="InterPro" id="IPR020846">
    <property type="entry name" value="MFS_dom"/>
</dbReference>
<feature type="transmembrane region" description="Helical" evidence="7">
    <location>
        <begin position="178"/>
        <end position="196"/>
    </location>
</feature>
<evidence type="ECO:0000256" key="6">
    <source>
        <dbReference type="ARBA" id="ARBA00023136"/>
    </source>
</evidence>
<sequence>MLILDATVMNVALPRIAADLHFSGTGLAWVMNSYTLAFGGLLLLGGRAGDILGRRRLFVGGIALFTVASLAGGFATSAEWLLVARVLQGVGAAAAGPNTIALITTTFTDARERLRALTLLSGVASAGFAIGLIVGGLLTEVASWRWVLFINVPFGLAAVLIAPRVVAEPARHPSRLDLPGAVTASTGVAALVFAFIRTASEGWSDRWALLALGAGVVLLAAFLAVETRSPQPLMPIRLFADRNRAAGFANFFLGPAAMMSMFFFLTQFLQDLRGFSALATGFAFLPMAAGMFAMTRLVPRLLPRFGPKPLALTGAAVMVAGLAWLTQLEPDASYVTALLGPMTLMGVGGGLGFVPLTPVIMATVPPQDAGAAGGVLQTMQQTGATLGLSILVTVFGAATRDAARTGHDAGAALVHGMTSAFTVSVLIASLTFLVALTFRQKSSEPVS</sequence>
<comment type="subcellular location">
    <subcellularLocation>
        <location evidence="1">Cell membrane</location>
        <topology evidence="1">Multi-pass membrane protein</topology>
    </subcellularLocation>
</comment>
<dbReference type="Pfam" id="PF07690">
    <property type="entry name" value="MFS_1"/>
    <property type="match status" value="1"/>
</dbReference>
<feature type="transmembrane region" description="Helical" evidence="7">
    <location>
        <begin position="20"/>
        <end position="45"/>
    </location>
</feature>
<proteinExistence type="predicted"/>
<feature type="transmembrane region" description="Helical" evidence="7">
    <location>
        <begin position="208"/>
        <end position="225"/>
    </location>
</feature>
<feature type="transmembrane region" description="Helical" evidence="7">
    <location>
        <begin position="82"/>
        <end position="104"/>
    </location>
</feature>
<dbReference type="PANTHER" id="PTHR42718:SF46">
    <property type="entry name" value="BLR6921 PROTEIN"/>
    <property type="match status" value="1"/>
</dbReference>
<feature type="transmembrane region" description="Helical" evidence="7">
    <location>
        <begin position="382"/>
        <end position="399"/>
    </location>
</feature>
<dbReference type="InterPro" id="IPR011701">
    <property type="entry name" value="MFS"/>
</dbReference>
<dbReference type="AlphaFoldDB" id="A0A8J3Z419"/>
<dbReference type="Gene3D" id="1.20.1720.10">
    <property type="entry name" value="Multidrug resistance protein D"/>
    <property type="match status" value="1"/>
</dbReference>
<dbReference type="GO" id="GO:0005886">
    <property type="term" value="C:plasma membrane"/>
    <property type="evidence" value="ECO:0007669"/>
    <property type="project" value="UniProtKB-SubCell"/>
</dbReference>
<dbReference type="InterPro" id="IPR036259">
    <property type="entry name" value="MFS_trans_sf"/>
</dbReference>
<organism evidence="9 10">
    <name type="scientific">Virgisporangium aurantiacum</name>
    <dbReference type="NCBI Taxonomy" id="175570"/>
    <lineage>
        <taxon>Bacteria</taxon>
        <taxon>Bacillati</taxon>
        <taxon>Actinomycetota</taxon>
        <taxon>Actinomycetes</taxon>
        <taxon>Micromonosporales</taxon>
        <taxon>Micromonosporaceae</taxon>
        <taxon>Virgisporangium</taxon>
    </lineage>
</organism>
<dbReference type="Gene3D" id="1.20.1250.20">
    <property type="entry name" value="MFS general substrate transporter like domains"/>
    <property type="match status" value="1"/>
</dbReference>
<comment type="caution">
    <text evidence="9">The sequence shown here is derived from an EMBL/GenBank/DDBJ whole genome shotgun (WGS) entry which is preliminary data.</text>
</comment>
<keyword evidence="3" id="KW-1003">Cell membrane</keyword>
<feature type="transmembrane region" description="Helical" evidence="7">
    <location>
        <begin position="116"/>
        <end position="138"/>
    </location>
</feature>
<protein>
    <submittedName>
        <fullName evidence="9">MFS transporter</fullName>
    </submittedName>
</protein>
<feature type="transmembrane region" description="Helical" evidence="7">
    <location>
        <begin position="275"/>
        <end position="298"/>
    </location>
</feature>
<feature type="transmembrane region" description="Helical" evidence="7">
    <location>
        <begin position="144"/>
        <end position="166"/>
    </location>
</feature>